<reference evidence="3" key="1">
    <citation type="submission" date="2016-10" db="EMBL/GenBank/DDBJ databases">
        <authorList>
            <person name="Varghese N."/>
            <person name="Submissions S."/>
        </authorList>
    </citation>
    <scope>NUCLEOTIDE SEQUENCE [LARGE SCALE GENOMIC DNA]</scope>
    <source>
        <strain evidence="3">GAS369</strain>
    </source>
</reference>
<dbReference type="InterPro" id="IPR011013">
    <property type="entry name" value="Gal_mutarotase_sf_dom"/>
</dbReference>
<organism evidence="2 3">
    <name type="scientific">Bradyrhizobium canariense</name>
    <dbReference type="NCBI Taxonomy" id="255045"/>
    <lineage>
        <taxon>Bacteria</taxon>
        <taxon>Pseudomonadati</taxon>
        <taxon>Pseudomonadota</taxon>
        <taxon>Alphaproteobacteria</taxon>
        <taxon>Hyphomicrobiales</taxon>
        <taxon>Nitrobacteraceae</taxon>
        <taxon>Bradyrhizobium</taxon>
    </lineage>
</organism>
<dbReference type="GO" id="GO:0005975">
    <property type="term" value="P:carbohydrate metabolic process"/>
    <property type="evidence" value="ECO:0007669"/>
    <property type="project" value="InterPro"/>
</dbReference>
<name>A0A1H2BBU2_9BRAD</name>
<keyword evidence="3" id="KW-1185">Reference proteome</keyword>
<dbReference type="InterPro" id="IPR014718">
    <property type="entry name" value="GH-type_carb-bd"/>
</dbReference>
<dbReference type="EMBL" id="LT629750">
    <property type="protein sequence ID" value="SDT55668.1"/>
    <property type="molecule type" value="Genomic_DNA"/>
</dbReference>
<dbReference type="RefSeq" id="WP_146690566.1">
    <property type="nucleotide sequence ID" value="NZ_LT629750.1"/>
</dbReference>
<dbReference type="Pfam" id="PF17128">
    <property type="entry name" value="DUF5107"/>
    <property type="match status" value="1"/>
</dbReference>
<dbReference type="Gene3D" id="2.70.98.10">
    <property type="match status" value="1"/>
</dbReference>
<accession>A0A1H2BBU2</accession>
<evidence type="ECO:0000313" key="2">
    <source>
        <dbReference type="EMBL" id="SDT55668.1"/>
    </source>
</evidence>
<evidence type="ECO:0000259" key="1">
    <source>
        <dbReference type="Pfam" id="PF17128"/>
    </source>
</evidence>
<gene>
    <name evidence="2" type="ORF">SAMN05444158_7006</name>
</gene>
<proteinExistence type="predicted"/>
<sequence>MAIHAPSPARVRFAVAVLSAAVLSVMGAFHAVVRAASPVPDTVSLRESTMTWSTVKYATDAENGFVSGSLDEKTIVDHTFKTYVLENRYLKVTLVPEFGGRIISIIYKPTGHEQLYRAEVGVPYGMKGGTFYYDWMMVYGGIFPTFPDPEHGKTWLKPWDFKVVKEGASEVTVSMSLKDDFAYSAAPKRFRPGSTGIEATTYVTLKADRAALDARVVLKNPQDKTIDYEYWTCTTLAPGSDPNNPKTTGGAEIIAPIQAYTTPHWSANLADGDKSLGPGRSRFEKLRYFRNWPTMGIAYAAPDMQGGNFWGVINHDNEEGIIRIADNTVTPGLKMWTWGYQSFTNETDARKDPEPQQPYVELWAGVSDQFFHSANFPALGKVSVSETYSPTVGMSNVTQANENILINLSAEASGVNLQFFSIEPDTPLRVTLKRGGAVLFDDTVQADPKNGNRISATIPEGLSGEQIQLTIRTAEGSELIAAETKIK</sequence>
<dbReference type="GO" id="GO:0003824">
    <property type="term" value="F:catalytic activity"/>
    <property type="evidence" value="ECO:0007669"/>
    <property type="project" value="InterPro"/>
</dbReference>
<dbReference type="GO" id="GO:0030246">
    <property type="term" value="F:carbohydrate binding"/>
    <property type="evidence" value="ECO:0007669"/>
    <property type="project" value="InterPro"/>
</dbReference>
<dbReference type="InterPro" id="IPR033396">
    <property type="entry name" value="DUF5107"/>
</dbReference>
<evidence type="ECO:0000313" key="3">
    <source>
        <dbReference type="Proteomes" id="UP000243904"/>
    </source>
</evidence>
<protein>
    <recommendedName>
        <fullName evidence="1">DUF5107 domain-containing protein</fullName>
    </recommendedName>
</protein>
<dbReference type="AlphaFoldDB" id="A0A1H2BBU2"/>
<feature type="domain" description="DUF5107" evidence="1">
    <location>
        <begin position="77"/>
        <end position="375"/>
    </location>
</feature>
<dbReference type="SUPFAM" id="SSF74650">
    <property type="entry name" value="Galactose mutarotase-like"/>
    <property type="match status" value="1"/>
</dbReference>
<dbReference type="Proteomes" id="UP000243904">
    <property type="component" value="Chromosome I"/>
</dbReference>